<keyword evidence="4" id="KW-0808">Transferase</keyword>
<organism evidence="11 12">
    <name type="scientific">Spongiactinospora gelatinilytica</name>
    <dbReference type="NCBI Taxonomy" id="2666298"/>
    <lineage>
        <taxon>Bacteria</taxon>
        <taxon>Bacillati</taxon>
        <taxon>Actinomycetota</taxon>
        <taxon>Actinomycetes</taxon>
        <taxon>Streptosporangiales</taxon>
        <taxon>Streptosporangiaceae</taxon>
        <taxon>Spongiactinospora</taxon>
    </lineage>
</organism>
<keyword evidence="9" id="KW-0472">Membrane</keyword>
<evidence type="ECO:0000256" key="4">
    <source>
        <dbReference type="ARBA" id="ARBA00022679"/>
    </source>
</evidence>
<evidence type="ECO:0000259" key="10">
    <source>
        <dbReference type="SMART" id="SM00387"/>
    </source>
</evidence>
<feature type="transmembrane region" description="Helical" evidence="9">
    <location>
        <begin position="138"/>
        <end position="158"/>
    </location>
</feature>
<dbReference type="PANTHER" id="PTHR24421:SF10">
    <property type="entry name" value="NITRATE_NITRITE SENSOR PROTEIN NARQ"/>
    <property type="match status" value="1"/>
</dbReference>
<dbReference type="GO" id="GO:0016020">
    <property type="term" value="C:membrane"/>
    <property type="evidence" value="ECO:0007669"/>
    <property type="project" value="InterPro"/>
</dbReference>
<comment type="catalytic activity">
    <reaction evidence="1">
        <text>ATP + protein L-histidine = ADP + protein N-phospho-L-histidine.</text>
        <dbReference type="EC" id="2.7.13.3"/>
    </reaction>
</comment>
<dbReference type="InterPro" id="IPR036890">
    <property type="entry name" value="HATPase_C_sf"/>
</dbReference>
<feature type="transmembrane region" description="Helical" evidence="9">
    <location>
        <begin position="277"/>
        <end position="302"/>
    </location>
</feature>
<dbReference type="Proteomes" id="UP000248544">
    <property type="component" value="Unassembled WGS sequence"/>
</dbReference>
<evidence type="ECO:0000256" key="3">
    <source>
        <dbReference type="ARBA" id="ARBA00022553"/>
    </source>
</evidence>
<dbReference type="Pfam" id="PF07730">
    <property type="entry name" value="HisKA_3"/>
    <property type="match status" value="1"/>
</dbReference>
<dbReference type="RefSeq" id="WP_111170706.1">
    <property type="nucleotide sequence ID" value="NZ_POUA01000316.1"/>
</dbReference>
<evidence type="ECO:0000256" key="1">
    <source>
        <dbReference type="ARBA" id="ARBA00000085"/>
    </source>
</evidence>
<dbReference type="GO" id="GO:0046983">
    <property type="term" value="F:protein dimerization activity"/>
    <property type="evidence" value="ECO:0007669"/>
    <property type="project" value="InterPro"/>
</dbReference>
<sequence>MSAIRRCGAALAAASAAGGVGLTVAALVVAGPLPPGWRLDPPLVPDHAAGLMFPLVGAYLVARRPRLLIGWLMLVGGLLCAVNVFCSAQLSAYASAGNMDAAGWFRIIGTVAWALGGSTLAVLLPLYSPDGRLPSRRWRPVLVFTVAVTLVEAARTAVRPTPSAAGYPFPQIIPNPIALEALAPYNHTIQTITKIGTMATVVCALLALGLRFARGDATIRRQIAWPLATFAGYVAFLLAGEDFWLPGSLWTGLVPVAMALSVLRYRLYGIETVVSRTVVATGLVVVVSAVYFGVAALAGMFVTGYDAVAGPVAALVTGALFRPVLTRLRRLMDLLLYGRHGDPRELARRLVSEIGASDPRGALAAVTTSVREALGVTGVAVDLGEAGTAEAGETGPAPRRVPLIWHGEPVGRMLLGPPGPRRFAAAYNERLIAAVTPYVADVAHAVIMAADLERSRERILTAREEERRRLRRDLHDGLGQALAGMSMSITLARASLRGSPESADRLLGELRTGMDTVSQEIRELVYGLRPPSLDDLGLAGAVRALAAETGLAATVTAEDLPAGLPAAVEVAAYRIVQEALTNVRKHAGASAAAVGLRHCERRRALVVTVGDDGGGLPTALRPGVGFSSMRERAAELGGTCSITSPPAGGTLVTAVLPLPGADAAAGTEGPHR</sequence>
<evidence type="ECO:0000313" key="12">
    <source>
        <dbReference type="Proteomes" id="UP000248544"/>
    </source>
</evidence>
<name>A0A2W2F978_9ACTN</name>
<dbReference type="Gene3D" id="1.20.5.1930">
    <property type="match status" value="1"/>
</dbReference>
<evidence type="ECO:0000256" key="6">
    <source>
        <dbReference type="ARBA" id="ARBA00022777"/>
    </source>
</evidence>
<reference evidence="11 12" key="1">
    <citation type="submission" date="2018-01" db="EMBL/GenBank/DDBJ databases">
        <title>Draft genome sequence of Sphaerisporangium sp. 7K107.</title>
        <authorList>
            <person name="Sahin N."/>
            <person name="Saygin H."/>
            <person name="Ay H."/>
        </authorList>
    </citation>
    <scope>NUCLEOTIDE SEQUENCE [LARGE SCALE GENOMIC DNA]</scope>
    <source>
        <strain evidence="11 12">7K107</strain>
    </source>
</reference>
<keyword evidence="8" id="KW-0902">Two-component regulatory system</keyword>
<dbReference type="EC" id="2.7.13.3" evidence="2"/>
<dbReference type="EMBL" id="POUA01000316">
    <property type="protein sequence ID" value="PZG32023.1"/>
    <property type="molecule type" value="Genomic_DNA"/>
</dbReference>
<comment type="caution">
    <text evidence="11">The sequence shown here is derived from an EMBL/GenBank/DDBJ whole genome shotgun (WGS) entry which is preliminary data.</text>
</comment>
<keyword evidence="7" id="KW-0067">ATP-binding</keyword>
<keyword evidence="3" id="KW-0597">Phosphoprotein</keyword>
<accession>A0A2W2F978</accession>
<evidence type="ECO:0000256" key="7">
    <source>
        <dbReference type="ARBA" id="ARBA00022840"/>
    </source>
</evidence>
<evidence type="ECO:0000313" key="11">
    <source>
        <dbReference type="EMBL" id="PZG32023.1"/>
    </source>
</evidence>
<keyword evidence="12" id="KW-1185">Reference proteome</keyword>
<dbReference type="Gene3D" id="3.30.565.10">
    <property type="entry name" value="Histidine kinase-like ATPase, C-terminal domain"/>
    <property type="match status" value="1"/>
</dbReference>
<feature type="transmembrane region" description="Helical" evidence="9">
    <location>
        <begin position="222"/>
        <end position="239"/>
    </location>
</feature>
<keyword evidence="6 11" id="KW-0418">Kinase</keyword>
<feature type="domain" description="Histidine kinase/HSP90-like ATPase" evidence="10">
    <location>
        <begin position="567"/>
        <end position="660"/>
    </location>
</feature>
<evidence type="ECO:0000256" key="9">
    <source>
        <dbReference type="SAM" id="Phobius"/>
    </source>
</evidence>
<protein>
    <recommendedName>
        <fullName evidence="2">histidine kinase</fullName>
        <ecNumber evidence="2">2.7.13.3</ecNumber>
    </recommendedName>
</protein>
<dbReference type="SMART" id="SM00387">
    <property type="entry name" value="HATPase_c"/>
    <property type="match status" value="1"/>
</dbReference>
<feature type="transmembrane region" description="Helical" evidence="9">
    <location>
        <begin position="69"/>
        <end position="92"/>
    </location>
</feature>
<keyword evidence="9" id="KW-0812">Transmembrane</keyword>
<keyword evidence="9" id="KW-1133">Transmembrane helix</keyword>
<dbReference type="InterPro" id="IPR003594">
    <property type="entry name" value="HATPase_dom"/>
</dbReference>
<dbReference type="Pfam" id="PF02518">
    <property type="entry name" value="HATPase_c"/>
    <property type="match status" value="1"/>
</dbReference>
<dbReference type="GO" id="GO:0005524">
    <property type="term" value="F:ATP binding"/>
    <property type="evidence" value="ECO:0007669"/>
    <property type="project" value="UniProtKB-KW"/>
</dbReference>
<evidence type="ECO:0000256" key="2">
    <source>
        <dbReference type="ARBA" id="ARBA00012438"/>
    </source>
</evidence>
<proteinExistence type="predicted"/>
<gene>
    <name evidence="11" type="ORF">C1I98_29685</name>
</gene>
<dbReference type="CDD" id="cd16917">
    <property type="entry name" value="HATPase_UhpB-NarQ-NarX-like"/>
    <property type="match status" value="1"/>
</dbReference>
<feature type="transmembrane region" description="Helical" evidence="9">
    <location>
        <begin position="104"/>
        <end position="126"/>
    </location>
</feature>
<dbReference type="GO" id="GO:0000155">
    <property type="term" value="F:phosphorelay sensor kinase activity"/>
    <property type="evidence" value="ECO:0007669"/>
    <property type="project" value="InterPro"/>
</dbReference>
<feature type="transmembrane region" description="Helical" evidence="9">
    <location>
        <begin position="192"/>
        <end position="210"/>
    </location>
</feature>
<dbReference type="AlphaFoldDB" id="A0A2W2F978"/>
<evidence type="ECO:0000256" key="8">
    <source>
        <dbReference type="ARBA" id="ARBA00023012"/>
    </source>
</evidence>
<feature type="transmembrane region" description="Helical" evidence="9">
    <location>
        <begin position="46"/>
        <end position="62"/>
    </location>
</feature>
<feature type="transmembrane region" description="Helical" evidence="9">
    <location>
        <begin position="245"/>
        <end position="265"/>
    </location>
</feature>
<evidence type="ECO:0000256" key="5">
    <source>
        <dbReference type="ARBA" id="ARBA00022741"/>
    </source>
</evidence>
<keyword evidence="5" id="KW-0547">Nucleotide-binding</keyword>
<dbReference type="InterPro" id="IPR050482">
    <property type="entry name" value="Sensor_HK_TwoCompSys"/>
</dbReference>
<dbReference type="InterPro" id="IPR011712">
    <property type="entry name" value="Sig_transdc_His_kin_sub3_dim/P"/>
</dbReference>
<dbReference type="SUPFAM" id="SSF55874">
    <property type="entry name" value="ATPase domain of HSP90 chaperone/DNA topoisomerase II/histidine kinase"/>
    <property type="match status" value="1"/>
</dbReference>
<dbReference type="PANTHER" id="PTHR24421">
    <property type="entry name" value="NITRATE/NITRITE SENSOR PROTEIN NARX-RELATED"/>
    <property type="match status" value="1"/>
</dbReference>